<dbReference type="Gene3D" id="1.20.120.450">
    <property type="entry name" value="dinb family like domain"/>
    <property type="match status" value="1"/>
</dbReference>
<organism evidence="2 3">
    <name type="scientific">Modestobacter italicus (strain DSM 44449 / CECT 9708 / BC 501)</name>
    <dbReference type="NCBI Taxonomy" id="2732864"/>
    <lineage>
        <taxon>Bacteria</taxon>
        <taxon>Bacillati</taxon>
        <taxon>Actinomycetota</taxon>
        <taxon>Actinomycetes</taxon>
        <taxon>Geodermatophilales</taxon>
        <taxon>Geodermatophilaceae</taxon>
        <taxon>Modestobacter</taxon>
    </lineage>
</organism>
<keyword evidence="3" id="KW-1185">Reference proteome</keyword>
<reference evidence="2 3" key="1">
    <citation type="journal article" date="2012" name="J. Bacteriol.">
        <title>Genome Sequence of Radiation-Resistant Modestobacter marinus Strain BC501, a Representative Actinobacterium That Thrives on Calcareous Stone Surfaces.</title>
        <authorList>
            <person name="Normand P."/>
            <person name="Gury J."/>
            <person name="Pujic P."/>
            <person name="Chouaia B."/>
            <person name="Crotti E."/>
            <person name="Brusetti L."/>
            <person name="Daffonchio D."/>
            <person name="Vacherie B."/>
            <person name="Barbe V."/>
            <person name="Medigue C."/>
            <person name="Calteau A."/>
            <person name="Ghodhbane-Gtari F."/>
            <person name="Essoussi I."/>
            <person name="Nouioui I."/>
            <person name="Abbassi-Ghozzi I."/>
            <person name="Gtari M."/>
        </authorList>
    </citation>
    <scope>NUCLEOTIDE SEQUENCE [LARGE SCALE GENOMIC DNA]</scope>
    <source>
        <strain evidence="3">BC 501</strain>
    </source>
</reference>
<dbReference type="KEGG" id="mmar:MODMU_4461"/>
<dbReference type="HOGENOM" id="CLU_094601_0_0_11"/>
<dbReference type="GO" id="GO:0046872">
    <property type="term" value="F:metal ion binding"/>
    <property type="evidence" value="ECO:0007669"/>
    <property type="project" value="InterPro"/>
</dbReference>
<feature type="domain" description="Mycothiol-dependent maleylpyruvate isomerase metal-binding" evidence="1">
    <location>
        <begin position="14"/>
        <end position="101"/>
    </location>
</feature>
<protein>
    <recommendedName>
        <fullName evidence="1">Mycothiol-dependent maleylpyruvate isomerase metal-binding domain-containing protein</fullName>
    </recommendedName>
</protein>
<dbReference type="SUPFAM" id="SSF109854">
    <property type="entry name" value="DinB/YfiT-like putative metalloenzymes"/>
    <property type="match status" value="1"/>
</dbReference>
<dbReference type="STRING" id="477641.MODMU_4461"/>
<dbReference type="PATRIC" id="fig|477641.3.peg.4171"/>
<sequence>MTVGRDEVLAATERERRAVADLLTGLDEAQLATPSLCAGWDVRTVAAHLATALAGTDRRFALAVLRARGDLHRANDALAREAARRPVGDLVAQLQRSAGRRVSPPVVGPRGPLTDVLVHGGDMRVPLGLPHDPAADGVRAALQFVTGGRPVGFVPRGRLAGLRLVAEDLGTTSGEGAEVRGRGIDLLMAVCGRRALLHALRGPGVPVLARRLAAG</sequence>
<dbReference type="InterPro" id="IPR024344">
    <property type="entry name" value="MDMPI_metal-binding"/>
</dbReference>
<proteinExistence type="predicted"/>
<dbReference type="EMBL" id="FO203431">
    <property type="protein sequence ID" value="CCH89845.1"/>
    <property type="molecule type" value="Genomic_DNA"/>
</dbReference>
<accession>I4F2I2</accession>
<dbReference type="InterPro" id="IPR034660">
    <property type="entry name" value="DinB/YfiT-like"/>
</dbReference>
<dbReference type="Pfam" id="PF11716">
    <property type="entry name" value="MDMPI_N"/>
    <property type="match status" value="1"/>
</dbReference>
<gene>
    <name evidence="2" type="ordered locus">MODMU_4461</name>
</gene>
<dbReference type="eggNOG" id="ENOG50314EV">
    <property type="taxonomic scope" value="Bacteria"/>
</dbReference>
<dbReference type="OMA" id="FRINTMF"/>
<dbReference type="AlphaFoldDB" id="I4F2I2"/>
<evidence type="ECO:0000259" key="1">
    <source>
        <dbReference type="Pfam" id="PF11716"/>
    </source>
</evidence>
<evidence type="ECO:0000313" key="2">
    <source>
        <dbReference type="EMBL" id="CCH89845.1"/>
    </source>
</evidence>
<dbReference type="OrthoDB" id="5178565at2"/>
<dbReference type="NCBIfam" id="TIGR03083">
    <property type="entry name" value="maleylpyruvate isomerase family mycothiol-dependent enzyme"/>
    <property type="match status" value="1"/>
</dbReference>
<evidence type="ECO:0000313" key="3">
    <source>
        <dbReference type="Proteomes" id="UP000006461"/>
    </source>
</evidence>
<dbReference type="InterPro" id="IPR017517">
    <property type="entry name" value="Maleyloyr_isom"/>
</dbReference>
<name>I4F2I2_MODI5</name>
<dbReference type="Proteomes" id="UP000006461">
    <property type="component" value="Chromosome"/>
</dbReference>